<dbReference type="AlphaFoldDB" id="A0A8J3B624"/>
<comment type="subcellular location">
    <subcellularLocation>
        <location evidence="1">Cell membrane</location>
    </subcellularLocation>
</comment>
<reference evidence="4" key="1">
    <citation type="journal article" date="2014" name="Int. J. Syst. Evol. Microbiol.">
        <title>Complete genome sequence of Corynebacterium casei LMG S-19264T (=DSM 44701T), isolated from a smear-ripened cheese.</title>
        <authorList>
            <consortium name="US DOE Joint Genome Institute (JGI-PGF)"/>
            <person name="Walter F."/>
            <person name="Albersmeier A."/>
            <person name="Kalinowski J."/>
            <person name="Ruckert C."/>
        </authorList>
    </citation>
    <scope>NUCLEOTIDE SEQUENCE</scope>
    <source>
        <strain evidence="4">JCM 14719</strain>
    </source>
</reference>
<comment type="function">
    <text evidence="1">Probable aspartic protease that is responsible for the proteolytic cleavage of the RNA polymerase sigma E factor (SigE/spoIIGB) to yield the active peptide in the mother cell during sporulation. Responds to a signal from the forespore that is triggered by the extracellular signal protein SpoIIR.</text>
</comment>
<keyword evidence="1" id="KW-0645">Protease</keyword>
<dbReference type="Pfam" id="PF03419">
    <property type="entry name" value="Peptidase_U4"/>
    <property type="match status" value="1"/>
</dbReference>
<dbReference type="Proteomes" id="UP000637720">
    <property type="component" value="Unassembled WGS sequence"/>
</dbReference>
<gene>
    <name evidence="4" type="ORF">GCM10007043_02420</name>
</gene>
<sequence>MFLLNVVADWLLLYLTAVFRRRTVRLWRLTAAATVGAAYAFVVLLPPLPVAVLLPLKVALSATLILVAFGGRNPRTFLSDLGVFYLVSFMAGGAVYGLRFLLDSPVAVKNGALVTSGHPAMQWGWIVAGLAAIGWLARKGYGAIETGRLQAASRVIVTVWVDGKAVTCPGLVDTGNRLQDPLSGRPVLVVEADVLAPLFPDGCPPLVEGEAEDAWWERLPDAWKARVRPVFFRTLSGEGGILWTVRPDRVVIAQGDQAYHSTDILVGWRSAPLSSDGQFRAIVHPHLLRQSLARGGQPCSPESA</sequence>
<dbReference type="PIRSF" id="PIRSF018571">
    <property type="entry name" value="SpoIIGA"/>
    <property type="match status" value="1"/>
</dbReference>
<proteinExistence type="inferred from homology"/>
<comment type="subunit">
    <text evidence="1">Self-associates. Interacts with SigE. Interacts with SpoIIR.</text>
</comment>
<evidence type="ECO:0000313" key="5">
    <source>
        <dbReference type="Proteomes" id="UP000637720"/>
    </source>
</evidence>
<evidence type="ECO:0000313" key="4">
    <source>
        <dbReference type="EMBL" id="GGJ92282.1"/>
    </source>
</evidence>
<dbReference type="EMBL" id="BMOF01000002">
    <property type="protein sequence ID" value="GGJ92282.1"/>
    <property type="molecule type" value="Genomic_DNA"/>
</dbReference>
<accession>A0A8J3B624</accession>
<keyword evidence="3" id="KW-0812">Transmembrane</keyword>
<keyword evidence="1 3" id="KW-0472">Membrane</keyword>
<evidence type="ECO:0000256" key="2">
    <source>
        <dbReference type="PIRSR" id="PIRSR018571-1"/>
    </source>
</evidence>
<comment type="similarity">
    <text evidence="1">Belongs to the peptidase U4 family.</text>
</comment>
<reference evidence="4" key="2">
    <citation type="submission" date="2020-09" db="EMBL/GenBank/DDBJ databases">
        <authorList>
            <person name="Sun Q."/>
            <person name="Ohkuma M."/>
        </authorList>
    </citation>
    <scope>NUCLEOTIDE SEQUENCE</scope>
    <source>
        <strain evidence="4">JCM 14719</strain>
    </source>
</reference>
<dbReference type="NCBIfam" id="TIGR02854">
    <property type="entry name" value="spore_II_GA"/>
    <property type="match status" value="1"/>
</dbReference>
<feature type="active site" evidence="2">
    <location>
        <position position="173"/>
    </location>
</feature>
<name>A0A8J3B624_9BACI</name>
<feature type="transmembrane region" description="Helical" evidence="3">
    <location>
        <begin position="122"/>
        <end position="138"/>
    </location>
</feature>
<keyword evidence="1" id="KW-0378">Hydrolase</keyword>
<comment type="caution">
    <text evidence="4">The sequence shown here is derived from an EMBL/GenBank/DDBJ whole genome shotgun (WGS) entry which is preliminary data.</text>
</comment>
<dbReference type="GO" id="GO:0004190">
    <property type="term" value="F:aspartic-type endopeptidase activity"/>
    <property type="evidence" value="ECO:0007669"/>
    <property type="project" value="UniProtKB-KW"/>
</dbReference>
<feature type="transmembrane region" description="Helical" evidence="3">
    <location>
        <begin position="83"/>
        <end position="102"/>
    </location>
</feature>
<keyword evidence="1" id="KW-0064">Aspartyl protease</keyword>
<dbReference type="GO" id="GO:0005886">
    <property type="term" value="C:plasma membrane"/>
    <property type="evidence" value="ECO:0007669"/>
    <property type="project" value="UniProtKB-SubCell"/>
</dbReference>
<dbReference type="GO" id="GO:0030436">
    <property type="term" value="P:asexual sporulation"/>
    <property type="evidence" value="ECO:0007669"/>
    <property type="project" value="InterPro"/>
</dbReference>
<evidence type="ECO:0000256" key="1">
    <source>
        <dbReference type="PIRNR" id="PIRNR018571"/>
    </source>
</evidence>
<organism evidence="4 5">
    <name type="scientific">Calditerricola satsumensis</name>
    <dbReference type="NCBI Taxonomy" id="373054"/>
    <lineage>
        <taxon>Bacteria</taxon>
        <taxon>Bacillati</taxon>
        <taxon>Bacillota</taxon>
        <taxon>Bacilli</taxon>
        <taxon>Bacillales</taxon>
        <taxon>Bacillaceae</taxon>
        <taxon>Calditerricola</taxon>
    </lineage>
</organism>
<keyword evidence="1" id="KW-1003">Cell membrane</keyword>
<feature type="transmembrane region" description="Helical" evidence="3">
    <location>
        <begin position="26"/>
        <end position="45"/>
    </location>
</feature>
<dbReference type="InterPro" id="IPR005081">
    <property type="entry name" value="SpoIIGA"/>
</dbReference>
<dbReference type="EC" id="3.4.23.-" evidence="1"/>
<evidence type="ECO:0000256" key="3">
    <source>
        <dbReference type="SAM" id="Phobius"/>
    </source>
</evidence>
<keyword evidence="3" id="KW-1133">Transmembrane helix</keyword>
<keyword evidence="1" id="KW-0749">Sporulation</keyword>
<keyword evidence="5" id="KW-1185">Reference proteome</keyword>
<feature type="transmembrane region" description="Helical" evidence="3">
    <location>
        <begin position="51"/>
        <end position="71"/>
    </location>
</feature>
<dbReference type="GO" id="GO:0030435">
    <property type="term" value="P:sporulation resulting in formation of a cellular spore"/>
    <property type="evidence" value="ECO:0007669"/>
    <property type="project" value="UniProtKB-KW"/>
</dbReference>
<protein>
    <recommendedName>
        <fullName evidence="1">Sporulation sigma-E factor-processing peptidase</fullName>
        <ecNumber evidence="1">3.4.23.-</ecNumber>
    </recommendedName>
    <alternativeName>
        <fullName evidence="1">Membrane-associated aspartic protease</fullName>
    </alternativeName>
    <alternativeName>
        <fullName evidence="1">Stage II sporulation protein GA</fullName>
    </alternativeName>
</protein>
<dbReference type="GO" id="GO:0006508">
    <property type="term" value="P:proteolysis"/>
    <property type="evidence" value="ECO:0007669"/>
    <property type="project" value="UniProtKB-KW"/>
</dbReference>